<dbReference type="InterPro" id="IPR000297">
    <property type="entry name" value="PPIase_PpiC"/>
</dbReference>
<dbReference type="SUPFAM" id="SSF109998">
    <property type="entry name" value="Triger factor/SurA peptide-binding domain-like"/>
    <property type="match status" value="2"/>
</dbReference>
<name>A0A517XLX9_9BACT</name>
<gene>
    <name evidence="10" type="ORF">ETAA1_03920</name>
</gene>
<dbReference type="PANTHER" id="PTHR47245">
    <property type="entry name" value="PEPTIDYLPROLYL ISOMERASE"/>
    <property type="match status" value="1"/>
</dbReference>
<dbReference type="Gene3D" id="1.10.4030.10">
    <property type="entry name" value="Porin chaperone SurA, peptide-binding domain"/>
    <property type="match status" value="2"/>
</dbReference>
<comment type="catalytic activity">
    <reaction evidence="1">
        <text>[protein]-peptidylproline (omega=180) = [protein]-peptidylproline (omega=0)</text>
        <dbReference type="Rhea" id="RHEA:16237"/>
        <dbReference type="Rhea" id="RHEA-COMP:10747"/>
        <dbReference type="Rhea" id="RHEA-COMP:10748"/>
        <dbReference type="ChEBI" id="CHEBI:83833"/>
        <dbReference type="ChEBI" id="CHEBI:83834"/>
        <dbReference type="EC" id="5.2.1.8"/>
    </reaction>
</comment>
<dbReference type="InterPro" id="IPR027304">
    <property type="entry name" value="Trigger_fact/SurA_dom_sf"/>
</dbReference>
<keyword evidence="4 6" id="KW-0697">Rotamase</keyword>
<evidence type="ECO:0000256" key="7">
    <source>
        <dbReference type="SAM" id="MobiDB-lite"/>
    </source>
</evidence>
<evidence type="ECO:0000256" key="8">
    <source>
        <dbReference type="SAM" id="SignalP"/>
    </source>
</evidence>
<evidence type="ECO:0000313" key="11">
    <source>
        <dbReference type="Proteomes" id="UP000319576"/>
    </source>
</evidence>
<dbReference type="InterPro" id="IPR046357">
    <property type="entry name" value="PPIase_dom_sf"/>
</dbReference>
<dbReference type="PROSITE" id="PS50198">
    <property type="entry name" value="PPIC_PPIASE_2"/>
    <property type="match status" value="1"/>
</dbReference>
<proteinExistence type="predicted"/>
<reference evidence="10 11" key="1">
    <citation type="submission" date="2019-02" db="EMBL/GenBank/DDBJ databases">
        <title>Deep-cultivation of Planctomycetes and their phenomic and genomic characterization uncovers novel biology.</title>
        <authorList>
            <person name="Wiegand S."/>
            <person name="Jogler M."/>
            <person name="Boedeker C."/>
            <person name="Pinto D."/>
            <person name="Vollmers J."/>
            <person name="Rivas-Marin E."/>
            <person name="Kohn T."/>
            <person name="Peeters S.H."/>
            <person name="Heuer A."/>
            <person name="Rast P."/>
            <person name="Oberbeckmann S."/>
            <person name="Bunk B."/>
            <person name="Jeske O."/>
            <person name="Meyerdierks A."/>
            <person name="Storesund J.E."/>
            <person name="Kallscheuer N."/>
            <person name="Luecker S."/>
            <person name="Lage O.M."/>
            <person name="Pohl T."/>
            <person name="Merkel B.J."/>
            <person name="Hornburger P."/>
            <person name="Mueller R.-W."/>
            <person name="Bruemmer F."/>
            <person name="Labrenz M."/>
            <person name="Spormann A.M."/>
            <person name="Op den Camp H."/>
            <person name="Overmann J."/>
            <person name="Amann R."/>
            <person name="Jetten M.S.M."/>
            <person name="Mascher T."/>
            <person name="Medema M.H."/>
            <person name="Devos D.P."/>
            <person name="Kaster A.-K."/>
            <person name="Ovreas L."/>
            <person name="Rohde M."/>
            <person name="Galperin M.Y."/>
            <person name="Jogler C."/>
        </authorList>
    </citation>
    <scope>NUCLEOTIDE SEQUENCE [LARGE SCALE GENOMIC DNA]</scope>
    <source>
        <strain evidence="10 11">ETA_A1</strain>
    </source>
</reference>
<dbReference type="KEGG" id="uli:ETAA1_03920"/>
<feature type="domain" description="PpiC" evidence="9">
    <location>
        <begin position="410"/>
        <end position="537"/>
    </location>
</feature>
<dbReference type="PANTHER" id="PTHR47245:SF1">
    <property type="entry name" value="FOLDASE PROTEIN PRSA"/>
    <property type="match status" value="1"/>
</dbReference>
<accession>A0A517XLX9</accession>
<evidence type="ECO:0000256" key="2">
    <source>
        <dbReference type="ARBA" id="ARBA00013194"/>
    </source>
</evidence>
<evidence type="ECO:0000256" key="1">
    <source>
        <dbReference type="ARBA" id="ARBA00000971"/>
    </source>
</evidence>
<keyword evidence="5 6" id="KW-0413">Isomerase</keyword>
<evidence type="ECO:0000256" key="6">
    <source>
        <dbReference type="PROSITE-ProRule" id="PRU00278"/>
    </source>
</evidence>
<evidence type="ECO:0000259" key="9">
    <source>
        <dbReference type="PROSITE" id="PS50198"/>
    </source>
</evidence>
<evidence type="ECO:0000256" key="5">
    <source>
        <dbReference type="ARBA" id="ARBA00023235"/>
    </source>
</evidence>
<dbReference type="AlphaFoldDB" id="A0A517XLX9"/>
<keyword evidence="11" id="KW-1185">Reference proteome</keyword>
<dbReference type="SUPFAM" id="SSF54534">
    <property type="entry name" value="FKBP-like"/>
    <property type="match status" value="1"/>
</dbReference>
<dbReference type="Gene3D" id="3.10.50.40">
    <property type="match status" value="2"/>
</dbReference>
<dbReference type="OrthoDB" id="275776at2"/>
<organism evidence="10 11">
    <name type="scientific">Urbifossiella limnaea</name>
    <dbReference type="NCBI Taxonomy" id="2528023"/>
    <lineage>
        <taxon>Bacteria</taxon>
        <taxon>Pseudomonadati</taxon>
        <taxon>Planctomycetota</taxon>
        <taxon>Planctomycetia</taxon>
        <taxon>Gemmatales</taxon>
        <taxon>Gemmataceae</taxon>
        <taxon>Urbifossiella</taxon>
    </lineage>
</organism>
<dbReference type="GO" id="GO:0003755">
    <property type="term" value="F:peptidyl-prolyl cis-trans isomerase activity"/>
    <property type="evidence" value="ECO:0007669"/>
    <property type="project" value="UniProtKB-KW"/>
</dbReference>
<feature type="signal peptide" evidence="8">
    <location>
        <begin position="1"/>
        <end position="25"/>
    </location>
</feature>
<evidence type="ECO:0000313" key="10">
    <source>
        <dbReference type="EMBL" id="QDU18502.1"/>
    </source>
</evidence>
<feature type="chain" id="PRO_5022017835" description="peptidylprolyl isomerase" evidence="8">
    <location>
        <begin position="26"/>
        <end position="611"/>
    </location>
</feature>
<dbReference type="EMBL" id="CP036273">
    <property type="protein sequence ID" value="QDU18502.1"/>
    <property type="molecule type" value="Genomic_DNA"/>
</dbReference>
<keyword evidence="3 8" id="KW-0732">Signal</keyword>
<dbReference type="RefSeq" id="WP_145233842.1">
    <property type="nucleotide sequence ID" value="NZ_CP036273.1"/>
</dbReference>
<evidence type="ECO:0000256" key="3">
    <source>
        <dbReference type="ARBA" id="ARBA00022729"/>
    </source>
</evidence>
<feature type="region of interest" description="Disordered" evidence="7">
    <location>
        <begin position="295"/>
        <end position="318"/>
    </location>
</feature>
<protein>
    <recommendedName>
        <fullName evidence="2">peptidylprolyl isomerase</fullName>
        <ecNumber evidence="2">5.2.1.8</ecNumber>
    </recommendedName>
</protein>
<evidence type="ECO:0000256" key="4">
    <source>
        <dbReference type="ARBA" id="ARBA00023110"/>
    </source>
</evidence>
<dbReference type="Proteomes" id="UP000319576">
    <property type="component" value="Chromosome"/>
</dbReference>
<sequence precursor="true">MGTRAAVWRWGGVIPAVLVATAAAAQPPAQAPDVGKRVAAFIHGTTAVTREELGEYLIARGGMDKIDLLVNRKIVEIEAARRGVSVTALEVAAGFNEDLQASGLSRDDFVRAVLPRYGKSLYEWENDVVRQRLLLGKMTRDQVKVTEDEVRKAFEAKHGERREAFVIKWPRQPTPLPDDVKKLAVSDQQQFEKLATQQPNDLKENGGRIAPIGRHIDGEDPRVEKALFELKNPGDAVWVETETTSTCLRLIRVVPPDAVTFEQAKAAIEKDVFDRKLSRLMPEVFLKIRTAANPQLTQHVPERPAEPNAKPAPRAQHPDPKVLAVVFGTVPVTRGDLGEFLIARGGFERLEPLINVKIVTTEAAKRGVTASPEEVEAALADDLKAVGVEKADFVSKLLPKAKKTLPEYLEDEVRPRVLLEKMCKGKVQATEEELKKAFERHYGEKRTAKIIMWPAGQFRQAQKDWDLARQGDAQFDSVARGQNDPNLAAAAGQVRPIGRHGDAPNPLIEKVVFELKEGELSQLFQTPAGIVCVKCTGVIPPAQAVDFAAVRPALEKEVLARKQGQEVAALFAQLKAAANPNLILRGPPSEAENAEGIRQIINQSGVTPPKQ</sequence>
<dbReference type="EC" id="5.2.1.8" evidence="2"/>
<dbReference type="InterPro" id="IPR050245">
    <property type="entry name" value="PrsA_foldase"/>
</dbReference>
<dbReference type="Pfam" id="PF13145">
    <property type="entry name" value="Rotamase_2"/>
    <property type="match status" value="1"/>
</dbReference>